<accession>A0ABW3U0L4</accession>
<sequence>MPAISKIRFTNVVYENGDKRYNDELFLFDGHDGAVVLENGGGKTVFIQTVLQAIIPHVEVAGRKMKKTLHLEDGPAHIAIEWILNERPRRYALTCVTLYVSKGKLDSLKYVHEYEPGSADRIEDLPFVHGKRPASLGEMEEYYQRMAGKHLNAHTFDTIGKYKQHLEEHFHIISSEWESIVKINGAEGDVERFFEQCNTSGQLVDRLLIPNIEDSMAGFESGRFAENFEARLDSFRQYKQFQEQLTEYRMIQHQVDTLARHFEQLDKRQNDYRMNQQKAKAFYEIGKQEHERYTRLSDELDVQLSSLLEQEKELRHREKSYDLAKERETLNALKEEHEIAKQALSYANSKVEETERRLIGLRLAEQNDAHSFAERQIVQYERELDAIDDDRTAINVLDDFAEVKRELADAFSRREEQLNKELAEAGLRFNQYERLATTEAKRLEGLKAELKDVELQEKGEETSIRLLQGDKERIRKELNLDGFDLPIETLIRQWTERSSELDELIVKTINRNTALKAFQEQKRALLEEKQDARVAAKSSLSETTSRLETLKEEEASLISNLQTITGSWTGLLSVHDRQDSIGNSLQDEMEQKRRRYEQFLLDERLANRLNDDYNGQSNFFADPFLNGQLRRLKHNFSYLKTGSEYVAASDQAAANSYPFWSTALITTGKDAPALIEQLERMRDDLYVPVNVLTLDEATELIRGGGHSSKDWIVPGHFESAVDPGYFEEWKETLKMKAEAVSTERNRFGSEIDQWKQLQSDFSRFIARYPASVKQSLEQKTARLQQLAFQLDRECVLIQKDLASYDHEQEANLAHITSWRDESKGIDGQLTSGRSFMEKKKQMQKHEEEKLQLQNKRATIASEIRRVSSTVKEFEHELESCKGERFRLKAALDKEVHSHHLYEMVKDERPLSCTLSIVALTERFHAAQRKVDGLQSKRADIENSLTSMKQKLAEANRQIEMLEHEYPGILADEFFPEDGQRQIRRLMSDLSQLKTSSKDVLKAETEKRDDFLRQSGVVEAKERDITDPVIFHEPLAIVQKQLQEEWSSFRQTNEATLQQKDAAKSKADNWLSLIRKLEKEAGEHQCLSSQVKAAILTEQERTDFLYQSGKIIDALLAGLDNSGRHYSKEVERVQKERDGYVNFCRSSISDARMQQTAVQGITSRETYEEVLAYKQLLEKSLHLAEQYANEHIQSHDKELELFLKHMMTHVSALRDELHLIPKKTAVKIEDKLKPIFRITVPEWTESDAKRLLRSHMNWILSQLERDAYQDEDGLDMAKIRKNLEKWLHSRQLLQVVLQNKQIRISCYKVTNDHKLSSIATSWEESNDWSGGEKWSKNMSLFLGLLNYIAEKKQHIQAHLKKHRTVILDNPFGKASSGHVLSPVFFIAEQLGFQLITLTAHAEGEFLSDYFPVVYSCRLRQVSGTSKQIVNPQKNIKKAYLRDFEPQTMERLIETEQMNLF</sequence>
<feature type="coiled-coil region" evidence="1">
    <location>
        <begin position="916"/>
        <end position="964"/>
    </location>
</feature>
<evidence type="ECO:0000313" key="2">
    <source>
        <dbReference type="EMBL" id="MFD1206272.1"/>
    </source>
</evidence>
<proteinExistence type="predicted"/>
<reference evidence="3" key="1">
    <citation type="journal article" date="2019" name="Int. J. Syst. Evol. Microbiol.">
        <title>The Global Catalogue of Microorganisms (GCM) 10K type strain sequencing project: providing services to taxonomists for standard genome sequencing and annotation.</title>
        <authorList>
            <consortium name="The Broad Institute Genomics Platform"/>
            <consortium name="The Broad Institute Genome Sequencing Center for Infectious Disease"/>
            <person name="Wu L."/>
            <person name="Ma J."/>
        </authorList>
    </citation>
    <scope>NUCLEOTIDE SEQUENCE [LARGE SCALE GENOMIC DNA]</scope>
    <source>
        <strain evidence="3">CCUG 53915</strain>
    </source>
</reference>
<name>A0ABW3U0L4_9BACL</name>
<feature type="coiled-coil region" evidence="1">
    <location>
        <begin position="835"/>
        <end position="862"/>
    </location>
</feature>
<organism evidence="2 3">
    <name type="scientific">Sporosarcina contaminans</name>
    <dbReference type="NCBI Taxonomy" id="633403"/>
    <lineage>
        <taxon>Bacteria</taxon>
        <taxon>Bacillati</taxon>
        <taxon>Bacillota</taxon>
        <taxon>Bacilli</taxon>
        <taxon>Bacillales</taxon>
        <taxon>Caryophanaceae</taxon>
        <taxon>Sporosarcina</taxon>
    </lineage>
</organism>
<comment type="caution">
    <text evidence="2">The sequence shown here is derived from an EMBL/GenBank/DDBJ whole genome shotgun (WGS) entry which is preliminary data.</text>
</comment>
<evidence type="ECO:0000313" key="3">
    <source>
        <dbReference type="Proteomes" id="UP001597231"/>
    </source>
</evidence>
<evidence type="ECO:0008006" key="4">
    <source>
        <dbReference type="Google" id="ProtNLM"/>
    </source>
</evidence>
<feature type="coiled-coil region" evidence="1">
    <location>
        <begin position="415"/>
        <end position="463"/>
    </location>
</feature>
<gene>
    <name evidence="2" type="ORF">ACFQ38_14330</name>
</gene>
<evidence type="ECO:0000256" key="1">
    <source>
        <dbReference type="SAM" id="Coils"/>
    </source>
</evidence>
<dbReference type="RefSeq" id="WP_381481754.1">
    <property type="nucleotide sequence ID" value="NZ_JBHTLT010000119.1"/>
</dbReference>
<feature type="coiled-coil region" evidence="1">
    <location>
        <begin position="515"/>
        <end position="560"/>
    </location>
</feature>
<feature type="coiled-coil region" evidence="1">
    <location>
        <begin position="323"/>
        <end position="390"/>
    </location>
</feature>
<dbReference type="EMBL" id="JBHTLT010000119">
    <property type="protein sequence ID" value="MFD1206272.1"/>
    <property type="molecule type" value="Genomic_DNA"/>
</dbReference>
<dbReference type="Proteomes" id="UP001597231">
    <property type="component" value="Unassembled WGS sequence"/>
</dbReference>
<keyword evidence="1" id="KW-0175">Coiled coil</keyword>
<keyword evidence="3" id="KW-1185">Reference proteome</keyword>
<protein>
    <recommendedName>
        <fullName evidence="4">Chromosome segregation ATPase</fullName>
    </recommendedName>
</protein>